<sequence length="194" mass="22173">MVCRCASGAGEDAGAENMQSERSLYFRNVIGMRSPRRCSGRCRKNLHLHETLPGAARTLYPESAAPVGHRVIVFERSAVEENEGIFVSIATSTRVRWRWRRRLRHLHQKQKRSKMQIPPSLQGCSRESGTWEIVSFSLYGCKVERFFGHRYDGKDDDDDELVSPNDVSELVDSCCHHCRRLSNGIEHQLGQSKK</sequence>
<reference evidence="1 3" key="1">
    <citation type="journal article" date="2014" name="BMC Genomics">
        <title>Genome sequence of Anopheles sinensis provides insight into genetics basis of mosquito competence for malaria parasites.</title>
        <authorList>
            <person name="Zhou D."/>
            <person name="Zhang D."/>
            <person name="Ding G."/>
            <person name="Shi L."/>
            <person name="Hou Q."/>
            <person name="Ye Y."/>
            <person name="Xu Y."/>
            <person name="Zhou H."/>
            <person name="Xiong C."/>
            <person name="Li S."/>
            <person name="Yu J."/>
            <person name="Hong S."/>
            <person name="Yu X."/>
            <person name="Zou P."/>
            <person name="Chen C."/>
            <person name="Chang X."/>
            <person name="Wang W."/>
            <person name="Lv Y."/>
            <person name="Sun Y."/>
            <person name="Ma L."/>
            <person name="Shen B."/>
            <person name="Zhu C."/>
        </authorList>
    </citation>
    <scope>NUCLEOTIDE SEQUENCE [LARGE SCALE GENOMIC DNA]</scope>
</reference>
<dbReference type="EMBL" id="ATLV01020400">
    <property type="status" value="NOT_ANNOTATED_CDS"/>
    <property type="molecule type" value="Genomic_DNA"/>
</dbReference>
<reference evidence="2" key="2">
    <citation type="submission" date="2020-05" db="UniProtKB">
        <authorList>
            <consortium name="EnsemblMetazoa"/>
        </authorList>
    </citation>
    <scope>IDENTIFICATION</scope>
</reference>
<evidence type="ECO:0000313" key="3">
    <source>
        <dbReference type="Proteomes" id="UP000030765"/>
    </source>
</evidence>
<protein>
    <submittedName>
        <fullName evidence="1 2">Uncharacterized protein</fullName>
    </submittedName>
</protein>
<proteinExistence type="predicted"/>
<evidence type="ECO:0000313" key="2">
    <source>
        <dbReference type="EnsemblMetazoa" id="ASIC013188-PA"/>
    </source>
</evidence>
<gene>
    <name evidence="1" type="ORF">ZHAS_00013188</name>
</gene>
<dbReference type="EMBL" id="KE525300">
    <property type="protein sequence ID" value="KFB45263.1"/>
    <property type="molecule type" value="Genomic_DNA"/>
</dbReference>
<accession>A0A084W4W9</accession>
<organism evidence="1">
    <name type="scientific">Anopheles sinensis</name>
    <name type="common">Mosquito</name>
    <dbReference type="NCBI Taxonomy" id="74873"/>
    <lineage>
        <taxon>Eukaryota</taxon>
        <taxon>Metazoa</taxon>
        <taxon>Ecdysozoa</taxon>
        <taxon>Arthropoda</taxon>
        <taxon>Hexapoda</taxon>
        <taxon>Insecta</taxon>
        <taxon>Pterygota</taxon>
        <taxon>Neoptera</taxon>
        <taxon>Endopterygota</taxon>
        <taxon>Diptera</taxon>
        <taxon>Nematocera</taxon>
        <taxon>Culicoidea</taxon>
        <taxon>Culicidae</taxon>
        <taxon>Anophelinae</taxon>
        <taxon>Anopheles</taxon>
    </lineage>
</organism>
<dbReference type="AlphaFoldDB" id="A0A084W4W9"/>
<name>A0A084W4W9_ANOSI</name>
<dbReference type="EnsemblMetazoa" id="ASIC013188-RA">
    <property type="protein sequence ID" value="ASIC013188-PA"/>
    <property type="gene ID" value="ASIC013188"/>
</dbReference>
<evidence type="ECO:0000313" key="1">
    <source>
        <dbReference type="EMBL" id="KFB45263.1"/>
    </source>
</evidence>
<dbReference type="Proteomes" id="UP000030765">
    <property type="component" value="Unassembled WGS sequence"/>
</dbReference>
<keyword evidence="3" id="KW-1185">Reference proteome</keyword>
<dbReference type="VEuPathDB" id="VectorBase:ASIC013188"/>